<sequence length="51" mass="5684">MAEENFSRTDVETRWEAPESRANVGSEMGDPRSSGAGPRGKVVDARYKENR</sequence>
<reference evidence="2" key="1">
    <citation type="submission" date="2021-02" db="EMBL/GenBank/DDBJ databases">
        <authorList>
            <person name="Han P."/>
        </authorList>
    </citation>
    <scope>NUCLEOTIDE SEQUENCE</scope>
    <source>
        <strain evidence="2">Candidatus Nitrotoga sp. ZN8</strain>
    </source>
</reference>
<evidence type="ECO:0000313" key="2">
    <source>
        <dbReference type="EMBL" id="CAE6731868.1"/>
    </source>
</evidence>
<evidence type="ECO:0000313" key="3">
    <source>
        <dbReference type="Proteomes" id="UP000675882"/>
    </source>
</evidence>
<dbReference type="EMBL" id="CAJNBL010000040">
    <property type="protein sequence ID" value="CAE6731868.1"/>
    <property type="molecule type" value="Genomic_DNA"/>
</dbReference>
<protein>
    <submittedName>
        <fullName evidence="2">Uncharacterized protein</fullName>
    </submittedName>
</protein>
<accession>A0A916BE62</accession>
<dbReference type="AlphaFoldDB" id="A0A916BE62"/>
<organism evidence="2 3">
    <name type="scientific">Candidatus Nitrotoga fabula</name>
    <dbReference type="NCBI Taxonomy" id="2182327"/>
    <lineage>
        <taxon>Bacteria</taxon>
        <taxon>Pseudomonadati</taxon>
        <taxon>Pseudomonadota</taxon>
        <taxon>Betaproteobacteria</taxon>
        <taxon>Nitrosomonadales</taxon>
        <taxon>Gallionellaceae</taxon>
        <taxon>Candidatus Nitrotoga</taxon>
    </lineage>
</organism>
<name>A0A916BE62_9PROT</name>
<feature type="compositionally biased region" description="Basic and acidic residues" evidence="1">
    <location>
        <begin position="1"/>
        <end position="19"/>
    </location>
</feature>
<gene>
    <name evidence="2" type="ORF">NTGZN8_50083</name>
</gene>
<feature type="region of interest" description="Disordered" evidence="1">
    <location>
        <begin position="1"/>
        <end position="51"/>
    </location>
</feature>
<evidence type="ECO:0000256" key="1">
    <source>
        <dbReference type="SAM" id="MobiDB-lite"/>
    </source>
</evidence>
<keyword evidence="3" id="KW-1185">Reference proteome</keyword>
<feature type="compositionally biased region" description="Basic and acidic residues" evidence="1">
    <location>
        <begin position="41"/>
        <end position="51"/>
    </location>
</feature>
<comment type="caution">
    <text evidence="2">The sequence shown here is derived from an EMBL/GenBank/DDBJ whole genome shotgun (WGS) entry which is preliminary data.</text>
</comment>
<proteinExistence type="predicted"/>
<dbReference type="RefSeq" id="WP_213036551.1">
    <property type="nucleotide sequence ID" value="NZ_CAJNBL010000040.1"/>
</dbReference>
<dbReference type="Proteomes" id="UP000675882">
    <property type="component" value="Unassembled WGS sequence"/>
</dbReference>